<dbReference type="Proteomes" id="UP001595420">
    <property type="component" value="Unassembled WGS sequence"/>
</dbReference>
<dbReference type="Pfam" id="PF03432">
    <property type="entry name" value="Relaxase"/>
    <property type="match status" value="1"/>
</dbReference>
<accession>A0ABV7C1K6</accession>
<feature type="domain" description="MobA/VirD2-like nuclease" evidence="2">
    <location>
        <begin position="93"/>
        <end position="193"/>
    </location>
</feature>
<evidence type="ECO:0000259" key="2">
    <source>
        <dbReference type="Pfam" id="PF03432"/>
    </source>
</evidence>
<name>A0ABV7C1K6_9PROT</name>
<proteinExistence type="predicted"/>
<dbReference type="EMBL" id="JBHRSB010000016">
    <property type="protein sequence ID" value="MFC3003836.1"/>
    <property type="molecule type" value="Genomic_DNA"/>
</dbReference>
<organism evidence="3 4">
    <name type="scientific">Falsiroseomonas tokyonensis</name>
    <dbReference type="NCBI Taxonomy" id="430521"/>
    <lineage>
        <taxon>Bacteria</taxon>
        <taxon>Pseudomonadati</taxon>
        <taxon>Pseudomonadota</taxon>
        <taxon>Alphaproteobacteria</taxon>
        <taxon>Acetobacterales</taxon>
        <taxon>Roseomonadaceae</taxon>
        <taxon>Falsiroseomonas</taxon>
    </lineage>
</organism>
<evidence type="ECO:0000256" key="1">
    <source>
        <dbReference type="SAM" id="MobiDB-lite"/>
    </source>
</evidence>
<feature type="compositionally biased region" description="Basic and acidic residues" evidence="1">
    <location>
        <begin position="1"/>
        <end position="17"/>
    </location>
</feature>
<gene>
    <name evidence="3" type="ORF">ACFOD3_28335</name>
</gene>
<dbReference type="RefSeq" id="WP_216840277.1">
    <property type="nucleotide sequence ID" value="NZ_JAFNJS010000016.1"/>
</dbReference>
<keyword evidence="4" id="KW-1185">Reference proteome</keyword>
<evidence type="ECO:0000313" key="4">
    <source>
        <dbReference type="Proteomes" id="UP001595420"/>
    </source>
</evidence>
<dbReference type="InterPro" id="IPR005094">
    <property type="entry name" value="Endonuclease_MobA/VirD2"/>
</dbReference>
<feature type="region of interest" description="Disordered" evidence="1">
    <location>
        <begin position="1"/>
        <end position="31"/>
    </location>
</feature>
<sequence>MPRNGEDPWRLAERRSGTDTPLTTGHRPSLSPDAKARLARIVRRAPEVMVKITGRSRGIVHLKSHFDYLTRNGRLEAETQDGQPVSDRAALRALHEDWLMANALMERDRGVRVGPEKAQSVGIILSMPVGAPPDRVQDAARAWARETFGNRHDWLMVRHDDRDHPHVHVTVRAVGSDGRRLVAGPADLQAWRERFATELRRLGVVAEATPRHARGLVAKAERTVVREVRLRGLEPRAVREERRRAAGDAAAPLREPQGWEKAIQQRQASIRAAYLTNAEILDAGDETDRRLAADIRTFVAGMPVPLNRRQALAAELRRGRDAPTATPLLPPEPAIPTLGQGSLPTPVPEPNPLRRRK</sequence>
<feature type="region of interest" description="Disordered" evidence="1">
    <location>
        <begin position="317"/>
        <end position="357"/>
    </location>
</feature>
<protein>
    <submittedName>
        <fullName evidence="3">Relaxase/mobilization nuclease domain-containing protein</fullName>
    </submittedName>
</protein>
<comment type="caution">
    <text evidence="3">The sequence shown here is derived from an EMBL/GenBank/DDBJ whole genome shotgun (WGS) entry which is preliminary data.</text>
</comment>
<evidence type="ECO:0000313" key="3">
    <source>
        <dbReference type="EMBL" id="MFC3003836.1"/>
    </source>
</evidence>
<reference evidence="4" key="1">
    <citation type="journal article" date="2019" name="Int. J. Syst. Evol. Microbiol.">
        <title>The Global Catalogue of Microorganisms (GCM) 10K type strain sequencing project: providing services to taxonomists for standard genome sequencing and annotation.</title>
        <authorList>
            <consortium name="The Broad Institute Genomics Platform"/>
            <consortium name="The Broad Institute Genome Sequencing Center for Infectious Disease"/>
            <person name="Wu L."/>
            <person name="Ma J."/>
        </authorList>
    </citation>
    <scope>NUCLEOTIDE SEQUENCE [LARGE SCALE GENOMIC DNA]</scope>
    <source>
        <strain evidence="4">CGMCC 1.16855</strain>
    </source>
</reference>